<dbReference type="OrthoDB" id="9813321at2"/>
<feature type="domain" description="Putative regulatory protein FmdB zinc ribbon" evidence="2">
    <location>
        <begin position="1"/>
        <end position="41"/>
    </location>
</feature>
<proteinExistence type="predicted"/>
<keyword evidence="4" id="KW-1185">Reference proteome</keyword>
<dbReference type="RefSeq" id="WP_119976097.1">
    <property type="nucleotide sequence ID" value="NZ_JBHSQA010000001.1"/>
</dbReference>
<gene>
    <name evidence="3" type="ORF">D6T64_18210</name>
</gene>
<dbReference type="SMART" id="SM00834">
    <property type="entry name" value="CxxC_CXXC_SSSS"/>
    <property type="match status" value="1"/>
</dbReference>
<evidence type="ECO:0000256" key="1">
    <source>
        <dbReference type="SAM" id="MobiDB-lite"/>
    </source>
</evidence>
<dbReference type="Pfam" id="PF09723">
    <property type="entry name" value="Zn_ribbon_8"/>
    <property type="match status" value="1"/>
</dbReference>
<dbReference type="InterPro" id="IPR013429">
    <property type="entry name" value="Regulatory_FmdB_Zinc_ribbon"/>
</dbReference>
<feature type="compositionally biased region" description="Low complexity" evidence="1">
    <location>
        <begin position="73"/>
        <end position="123"/>
    </location>
</feature>
<reference evidence="3 4" key="1">
    <citation type="submission" date="2018-09" db="EMBL/GenBank/DDBJ databases">
        <title>Novel species of Cryobacterium.</title>
        <authorList>
            <person name="Liu Q."/>
            <person name="Xin Y.-H."/>
        </authorList>
    </citation>
    <scope>NUCLEOTIDE SEQUENCE [LARGE SCALE GENOMIC DNA]</scope>
    <source>
        <strain evidence="3 4">Hh39</strain>
    </source>
</reference>
<evidence type="ECO:0000313" key="4">
    <source>
        <dbReference type="Proteomes" id="UP000272015"/>
    </source>
</evidence>
<dbReference type="AlphaFoldDB" id="A0A3A5MB70"/>
<organism evidence="3 4">
    <name type="scientific">Cryobacterium melibiosiphilum</name>
    <dbReference type="NCBI Taxonomy" id="995039"/>
    <lineage>
        <taxon>Bacteria</taxon>
        <taxon>Bacillati</taxon>
        <taxon>Actinomycetota</taxon>
        <taxon>Actinomycetes</taxon>
        <taxon>Micrococcales</taxon>
        <taxon>Microbacteriaceae</taxon>
        <taxon>Cryobacterium</taxon>
    </lineage>
</organism>
<feature type="region of interest" description="Disordered" evidence="1">
    <location>
        <begin position="49"/>
        <end position="123"/>
    </location>
</feature>
<dbReference type="PANTHER" id="PTHR34404">
    <property type="entry name" value="REGULATORY PROTEIN, FMDB FAMILY"/>
    <property type="match status" value="1"/>
</dbReference>
<dbReference type="Proteomes" id="UP000272015">
    <property type="component" value="Unassembled WGS sequence"/>
</dbReference>
<feature type="compositionally biased region" description="Basic and acidic residues" evidence="1">
    <location>
        <begin position="57"/>
        <end position="72"/>
    </location>
</feature>
<evidence type="ECO:0000313" key="3">
    <source>
        <dbReference type="EMBL" id="RJT86200.1"/>
    </source>
</evidence>
<protein>
    <submittedName>
        <fullName evidence="3">FmdB family transcriptional regulator</fullName>
    </submittedName>
</protein>
<accession>A0A3A5MB70</accession>
<dbReference type="PANTHER" id="PTHR34404:SF2">
    <property type="entry name" value="CONSERVED SERINE RICH PROTEIN"/>
    <property type="match status" value="1"/>
</dbReference>
<dbReference type="NCBIfam" id="TIGR02605">
    <property type="entry name" value="CxxC_CxxC_SSSS"/>
    <property type="match status" value="1"/>
</dbReference>
<sequence length="123" mass="12589">MPTYSYRCTECDTAFDIQQSFTDSSLTVCPTCEGKLRKVFSSIGVTFSGSGFYSNDSKSDAKRGLRAEKKSESSSSDSSSSSASSSSDSGSSSTATPAKKDSAASTKPASAPSTSSAPAKKAS</sequence>
<name>A0A3A5MB70_9MICO</name>
<dbReference type="EMBL" id="QZVS01000094">
    <property type="protein sequence ID" value="RJT86200.1"/>
    <property type="molecule type" value="Genomic_DNA"/>
</dbReference>
<evidence type="ECO:0000259" key="2">
    <source>
        <dbReference type="SMART" id="SM00834"/>
    </source>
</evidence>
<comment type="caution">
    <text evidence="3">The sequence shown here is derived from an EMBL/GenBank/DDBJ whole genome shotgun (WGS) entry which is preliminary data.</text>
</comment>